<dbReference type="SUPFAM" id="SSF51430">
    <property type="entry name" value="NAD(P)-linked oxidoreductase"/>
    <property type="match status" value="1"/>
</dbReference>
<sequence length="289" mass="32011">MAVSNKKTFKLSSGFQMPAIGFGTYFSTLSDPPDPAQVENAVKTALQIGYRHIDCAPIYENEAAVGRAIKASGIPRDELFITSKLWNTEHDPSDVGQALDRSLKDLGLDYVDLYLIHWPASWSREKDENGNNIKNDVPLSATWAAMEELVPVGKAKSIGVSNFFTQEELEEVLAKAKITPTVNQVLLHPYRQNNEFLSWCSSKGIHTTAWGPLTISRMRKLHVANDPALLDIAKEMNISATQLALSWAVQRGTSVIPNSSNEERMRSNFEIVELPSAIMERIAELGKVA</sequence>
<dbReference type="InterPro" id="IPR018170">
    <property type="entry name" value="Aldo/ket_reductase_CS"/>
</dbReference>
<feature type="site" description="Lowers pKa of active site Tyr" evidence="4">
    <location>
        <position position="84"/>
    </location>
</feature>
<evidence type="ECO:0000256" key="2">
    <source>
        <dbReference type="PIRSR" id="PIRSR000097-1"/>
    </source>
</evidence>
<dbReference type="PIRSF" id="PIRSF000097">
    <property type="entry name" value="AKR"/>
    <property type="match status" value="1"/>
</dbReference>
<keyword evidence="1" id="KW-0560">Oxidoreductase</keyword>
<evidence type="ECO:0000259" key="5">
    <source>
        <dbReference type="Pfam" id="PF00248"/>
    </source>
</evidence>
<dbReference type="GO" id="GO:0016616">
    <property type="term" value="F:oxidoreductase activity, acting on the CH-OH group of donors, NAD or NADP as acceptor"/>
    <property type="evidence" value="ECO:0007669"/>
    <property type="project" value="UniProtKB-ARBA"/>
</dbReference>
<accession>A0A2J6QZS8</accession>
<dbReference type="PROSITE" id="PS00798">
    <property type="entry name" value="ALDOKETO_REDUCTASE_1"/>
    <property type="match status" value="1"/>
</dbReference>
<organism evidence="6 7">
    <name type="scientific">Hyaloscypha variabilis (strain UAMH 11265 / GT02V1 / F)</name>
    <name type="common">Meliniomyces variabilis</name>
    <dbReference type="NCBI Taxonomy" id="1149755"/>
    <lineage>
        <taxon>Eukaryota</taxon>
        <taxon>Fungi</taxon>
        <taxon>Dikarya</taxon>
        <taxon>Ascomycota</taxon>
        <taxon>Pezizomycotina</taxon>
        <taxon>Leotiomycetes</taxon>
        <taxon>Helotiales</taxon>
        <taxon>Hyaloscyphaceae</taxon>
        <taxon>Hyaloscypha</taxon>
        <taxon>Hyaloscypha variabilis</taxon>
    </lineage>
</organism>
<dbReference type="PROSITE" id="PS00062">
    <property type="entry name" value="ALDOKETO_REDUCTASE_2"/>
    <property type="match status" value="1"/>
</dbReference>
<name>A0A2J6QZS8_HYAVF</name>
<dbReference type="Proteomes" id="UP000235786">
    <property type="component" value="Unassembled WGS sequence"/>
</dbReference>
<dbReference type="Gene3D" id="3.20.20.100">
    <property type="entry name" value="NADP-dependent oxidoreductase domain"/>
    <property type="match status" value="1"/>
</dbReference>
<dbReference type="InterPro" id="IPR020471">
    <property type="entry name" value="AKR"/>
</dbReference>
<dbReference type="InterPro" id="IPR036812">
    <property type="entry name" value="NAD(P)_OxRdtase_dom_sf"/>
</dbReference>
<feature type="active site" description="Proton donor" evidence="2">
    <location>
        <position position="59"/>
    </location>
</feature>
<proteinExistence type="predicted"/>
<evidence type="ECO:0000313" key="6">
    <source>
        <dbReference type="EMBL" id="PMD31770.1"/>
    </source>
</evidence>
<reference evidence="6 7" key="1">
    <citation type="submission" date="2016-04" db="EMBL/GenBank/DDBJ databases">
        <title>A degradative enzymes factory behind the ericoid mycorrhizal symbiosis.</title>
        <authorList>
            <consortium name="DOE Joint Genome Institute"/>
            <person name="Martino E."/>
            <person name="Morin E."/>
            <person name="Grelet G."/>
            <person name="Kuo A."/>
            <person name="Kohler A."/>
            <person name="Daghino S."/>
            <person name="Barry K."/>
            <person name="Choi C."/>
            <person name="Cichocki N."/>
            <person name="Clum A."/>
            <person name="Copeland A."/>
            <person name="Hainaut M."/>
            <person name="Haridas S."/>
            <person name="Labutti K."/>
            <person name="Lindquist E."/>
            <person name="Lipzen A."/>
            <person name="Khouja H.-R."/>
            <person name="Murat C."/>
            <person name="Ohm R."/>
            <person name="Olson A."/>
            <person name="Spatafora J."/>
            <person name="Veneault-Fourrey C."/>
            <person name="Henrissat B."/>
            <person name="Grigoriev I."/>
            <person name="Martin F."/>
            <person name="Perotto S."/>
        </authorList>
    </citation>
    <scope>NUCLEOTIDE SEQUENCE [LARGE SCALE GENOMIC DNA]</scope>
    <source>
        <strain evidence="6 7">F</strain>
    </source>
</reference>
<dbReference type="FunFam" id="3.20.20.100:FF:000002">
    <property type="entry name" value="2,5-diketo-D-gluconic acid reductase A"/>
    <property type="match status" value="1"/>
</dbReference>
<dbReference type="InterPro" id="IPR023210">
    <property type="entry name" value="NADP_OxRdtase_dom"/>
</dbReference>
<dbReference type="PANTHER" id="PTHR11732">
    <property type="entry name" value="ALDO/KETO REDUCTASE"/>
    <property type="match status" value="1"/>
</dbReference>
<feature type="domain" description="NADP-dependent oxidoreductase" evidence="5">
    <location>
        <begin position="20"/>
        <end position="285"/>
    </location>
</feature>
<dbReference type="EMBL" id="KZ613961">
    <property type="protein sequence ID" value="PMD31770.1"/>
    <property type="molecule type" value="Genomic_DNA"/>
</dbReference>
<dbReference type="PRINTS" id="PR00069">
    <property type="entry name" value="ALDKETRDTASE"/>
</dbReference>
<keyword evidence="7" id="KW-1185">Reference proteome</keyword>
<gene>
    <name evidence="6" type="ORF">L207DRAFT_548708</name>
</gene>
<evidence type="ECO:0000256" key="1">
    <source>
        <dbReference type="ARBA" id="ARBA00023002"/>
    </source>
</evidence>
<feature type="binding site" evidence="3">
    <location>
        <position position="117"/>
    </location>
    <ligand>
        <name>substrate</name>
    </ligand>
</feature>
<dbReference type="Pfam" id="PF00248">
    <property type="entry name" value="Aldo_ket_red"/>
    <property type="match status" value="1"/>
</dbReference>
<dbReference type="CDD" id="cd19071">
    <property type="entry name" value="AKR_AKR1-5-like"/>
    <property type="match status" value="1"/>
</dbReference>
<evidence type="ECO:0000256" key="3">
    <source>
        <dbReference type="PIRSR" id="PIRSR000097-2"/>
    </source>
</evidence>
<evidence type="ECO:0000313" key="7">
    <source>
        <dbReference type="Proteomes" id="UP000235786"/>
    </source>
</evidence>
<dbReference type="STRING" id="1149755.A0A2J6QZS8"/>
<protein>
    <submittedName>
        <fullName evidence="6">Aldo/keto reductase</fullName>
    </submittedName>
</protein>
<dbReference type="AlphaFoldDB" id="A0A2J6QZS8"/>
<evidence type="ECO:0000256" key="4">
    <source>
        <dbReference type="PIRSR" id="PIRSR000097-3"/>
    </source>
</evidence>
<dbReference type="OrthoDB" id="416253at2759"/>